<dbReference type="Proteomes" id="UP000182888">
    <property type="component" value="Unassembled WGS sequence"/>
</dbReference>
<gene>
    <name evidence="1" type="ORF">MPL1032_180123</name>
</gene>
<sequence>MERELQFTQRIYLDSRPLAAGVIEPEAAHLQLISHVERLKSESGLILEGGSISLLNCMARSFYWDGRFQWRVKRLRLGRPDLFLARAKRRVMEMFAIREERPSLLQELADLWKEDGIGPILEDIDGYRCTIRFARERNLAISALLHLNPERQQELIEAIADEYLEHAHWQERDFPNWQEGEDVRLVPLPTAQWKKNAD</sequence>
<keyword evidence="1" id="KW-0808">Transferase</keyword>
<accession>A0A0K2VTJ0</accession>
<evidence type="ECO:0000313" key="1">
    <source>
        <dbReference type="EMBL" id="CDX53709.1"/>
    </source>
</evidence>
<proteinExistence type="predicted"/>
<evidence type="ECO:0000313" key="2">
    <source>
        <dbReference type="Proteomes" id="UP000182888"/>
    </source>
</evidence>
<dbReference type="Pfam" id="PF01745">
    <property type="entry name" value="IPT"/>
    <property type="match status" value="1"/>
</dbReference>
<dbReference type="Gene3D" id="1.10.287.890">
    <property type="entry name" value="Crystal structure of tRNA isopentenylpyrophosphate transferase (bh2366) domain"/>
    <property type="match status" value="1"/>
</dbReference>
<dbReference type="EMBL" id="CCND01000010">
    <property type="protein sequence ID" value="CDX53709.1"/>
    <property type="molecule type" value="Genomic_DNA"/>
</dbReference>
<dbReference type="EC" id="2.5.1.-" evidence="1"/>
<organism evidence="1 2">
    <name type="scientific">Mesorhizobium plurifarium</name>
    <dbReference type="NCBI Taxonomy" id="69974"/>
    <lineage>
        <taxon>Bacteria</taxon>
        <taxon>Pseudomonadati</taxon>
        <taxon>Pseudomonadota</taxon>
        <taxon>Alphaproteobacteria</taxon>
        <taxon>Hyphomicrobiales</taxon>
        <taxon>Phyllobacteriaceae</taxon>
        <taxon>Mesorhizobium</taxon>
    </lineage>
</organism>
<name>A0A0K2VTJ0_MESPL</name>
<protein>
    <submittedName>
        <fullName evidence="1">Isopentenyl transferase</fullName>
        <ecNumber evidence="1">2.5.1.-</ecNumber>
    </submittedName>
</protein>
<reference evidence="2" key="1">
    <citation type="submission" date="2014-08" db="EMBL/GenBank/DDBJ databases">
        <authorList>
            <person name="Edwards T."/>
        </authorList>
    </citation>
    <scope>NUCLEOTIDE SEQUENCE [LARGE SCALE GENOMIC DNA]</scope>
</reference>
<dbReference type="AlphaFoldDB" id="A0A0K2VTJ0"/>
<dbReference type="GO" id="GO:0016740">
    <property type="term" value="F:transferase activity"/>
    <property type="evidence" value="ECO:0007669"/>
    <property type="project" value="UniProtKB-KW"/>
</dbReference>